<feature type="region of interest" description="Disordered" evidence="1">
    <location>
        <begin position="43"/>
        <end position="62"/>
    </location>
</feature>
<proteinExistence type="predicted"/>
<dbReference type="AlphaFoldDB" id="A0A6A6XQK4"/>
<reference evidence="2" key="1">
    <citation type="journal article" date="2020" name="Stud. Mycol.">
        <title>101 Dothideomycetes genomes: a test case for predicting lifestyles and emergence of pathogens.</title>
        <authorList>
            <person name="Haridas S."/>
            <person name="Albert R."/>
            <person name="Binder M."/>
            <person name="Bloem J."/>
            <person name="Labutti K."/>
            <person name="Salamov A."/>
            <person name="Andreopoulos B."/>
            <person name="Baker S."/>
            <person name="Barry K."/>
            <person name="Bills G."/>
            <person name="Bluhm B."/>
            <person name="Cannon C."/>
            <person name="Castanera R."/>
            <person name="Culley D."/>
            <person name="Daum C."/>
            <person name="Ezra D."/>
            <person name="Gonzalez J."/>
            <person name="Henrissat B."/>
            <person name="Kuo A."/>
            <person name="Liang C."/>
            <person name="Lipzen A."/>
            <person name="Lutzoni F."/>
            <person name="Magnuson J."/>
            <person name="Mondo S."/>
            <person name="Nolan M."/>
            <person name="Ohm R."/>
            <person name="Pangilinan J."/>
            <person name="Park H.-J."/>
            <person name="Ramirez L."/>
            <person name="Alfaro M."/>
            <person name="Sun H."/>
            <person name="Tritt A."/>
            <person name="Yoshinaga Y."/>
            <person name="Zwiers L.-H."/>
            <person name="Turgeon B."/>
            <person name="Goodwin S."/>
            <person name="Spatafora J."/>
            <person name="Crous P."/>
            <person name="Grigoriev I."/>
        </authorList>
    </citation>
    <scope>NUCLEOTIDE SEQUENCE</scope>
    <source>
        <strain evidence="2">CBS 109.77</strain>
    </source>
</reference>
<dbReference type="Proteomes" id="UP000799757">
    <property type="component" value="Unassembled WGS sequence"/>
</dbReference>
<feature type="compositionally biased region" description="Polar residues" evidence="1">
    <location>
        <begin position="43"/>
        <end position="53"/>
    </location>
</feature>
<protein>
    <submittedName>
        <fullName evidence="2">Uncharacterized protein</fullName>
    </submittedName>
</protein>
<organism evidence="2 3">
    <name type="scientific">Melanomma pulvis-pyrius CBS 109.77</name>
    <dbReference type="NCBI Taxonomy" id="1314802"/>
    <lineage>
        <taxon>Eukaryota</taxon>
        <taxon>Fungi</taxon>
        <taxon>Dikarya</taxon>
        <taxon>Ascomycota</taxon>
        <taxon>Pezizomycotina</taxon>
        <taxon>Dothideomycetes</taxon>
        <taxon>Pleosporomycetidae</taxon>
        <taxon>Pleosporales</taxon>
        <taxon>Melanommataceae</taxon>
        <taxon>Melanomma</taxon>
    </lineage>
</organism>
<name>A0A6A6XQK4_9PLEO</name>
<evidence type="ECO:0000256" key="1">
    <source>
        <dbReference type="SAM" id="MobiDB-lite"/>
    </source>
</evidence>
<evidence type="ECO:0000313" key="2">
    <source>
        <dbReference type="EMBL" id="KAF2798639.1"/>
    </source>
</evidence>
<accession>A0A6A6XQK4</accession>
<sequence length="75" mass="8111">MTSVPISTSAKNTTEPSPTSQKGPASRATSYVTCYLHHTSLTQLYPPSSTRPNPTDRLRSSSHVERIACLPLSPL</sequence>
<evidence type="ECO:0000313" key="3">
    <source>
        <dbReference type="Proteomes" id="UP000799757"/>
    </source>
</evidence>
<dbReference type="EMBL" id="MU001779">
    <property type="protein sequence ID" value="KAF2798639.1"/>
    <property type="molecule type" value="Genomic_DNA"/>
</dbReference>
<feature type="region of interest" description="Disordered" evidence="1">
    <location>
        <begin position="1"/>
        <end position="29"/>
    </location>
</feature>
<gene>
    <name evidence="2" type="ORF">K505DRAFT_321696</name>
</gene>
<keyword evidence="3" id="KW-1185">Reference proteome</keyword>